<evidence type="ECO:0000313" key="1">
    <source>
        <dbReference type="EMBL" id="MBW61570.1"/>
    </source>
</evidence>
<reference evidence="1" key="1">
    <citation type="submission" date="2018-01" db="EMBL/GenBank/DDBJ databases">
        <title>An insight into the sialome of Amazonian anophelines.</title>
        <authorList>
            <person name="Ribeiro J.M."/>
            <person name="Scarpassa V."/>
            <person name="Calvo E."/>
        </authorList>
    </citation>
    <scope>NUCLEOTIDE SEQUENCE</scope>
    <source>
        <tissue evidence="1">Salivary glands</tissue>
    </source>
</reference>
<dbReference type="AlphaFoldDB" id="A0A2M4C8D2"/>
<sequence>MFSFFFFLPVLCGLRLAPLPPVHIVASLEQLLAQISGRVARVCASPAPRNESSNHTLVHWSASCTSVRHRVMLCRRRRRLERSDLLLFLPGKGTLGAEHQEMDE</sequence>
<accession>A0A2M4C8D2</accession>
<protein>
    <submittedName>
        <fullName evidence="1">Putative secreted protein</fullName>
    </submittedName>
</protein>
<dbReference type="EMBL" id="GGFJ01012429">
    <property type="protein sequence ID" value="MBW61570.1"/>
    <property type="molecule type" value="Transcribed_RNA"/>
</dbReference>
<proteinExistence type="predicted"/>
<name>A0A2M4C8D2_9DIPT</name>
<organism evidence="1">
    <name type="scientific">Anopheles marajoara</name>
    <dbReference type="NCBI Taxonomy" id="58244"/>
    <lineage>
        <taxon>Eukaryota</taxon>
        <taxon>Metazoa</taxon>
        <taxon>Ecdysozoa</taxon>
        <taxon>Arthropoda</taxon>
        <taxon>Hexapoda</taxon>
        <taxon>Insecta</taxon>
        <taxon>Pterygota</taxon>
        <taxon>Neoptera</taxon>
        <taxon>Endopterygota</taxon>
        <taxon>Diptera</taxon>
        <taxon>Nematocera</taxon>
        <taxon>Culicoidea</taxon>
        <taxon>Culicidae</taxon>
        <taxon>Anophelinae</taxon>
        <taxon>Anopheles</taxon>
    </lineage>
</organism>